<dbReference type="EMBL" id="JAWZYT010004049">
    <property type="protein sequence ID" value="KAK4295583.1"/>
    <property type="molecule type" value="Genomic_DNA"/>
</dbReference>
<organism evidence="2 3">
    <name type="scientific">Petrolisthes manimaculis</name>
    <dbReference type="NCBI Taxonomy" id="1843537"/>
    <lineage>
        <taxon>Eukaryota</taxon>
        <taxon>Metazoa</taxon>
        <taxon>Ecdysozoa</taxon>
        <taxon>Arthropoda</taxon>
        <taxon>Crustacea</taxon>
        <taxon>Multicrustacea</taxon>
        <taxon>Malacostraca</taxon>
        <taxon>Eumalacostraca</taxon>
        <taxon>Eucarida</taxon>
        <taxon>Decapoda</taxon>
        <taxon>Pleocyemata</taxon>
        <taxon>Anomura</taxon>
        <taxon>Galatheoidea</taxon>
        <taxon>Porcellanidae</taxon>
        <taxon>Petrolisthes</taxon>
    </lineage>
</organism>
<gene>
    <name evidence="2" type="ORF">Pmani_031869</name>
</gene>
<reference evidence="2" key="1">
    <citation type="submission" date="2023-11" db="EMBL/GenBank/DDBJ databases">
        <title>Genome assemblies of two species of porcelain crab, Petrolisthes cinctipes and Petrolisthes manimaculis (Anomura: Porcellanidae).</title>
        <authorList>
            <person name="Angst P."/>
        </authorList>
    </citation>
    <scope>NUCLEOTIDE SEQUENCE</scope>
    <source>
        <strain evidence="2">PB745_02</strain>
        <tissue evidence="2">Gill</tissue>
    </source>
</reference>
<comment type="caution">
    <text evidence="2">The sequence shown here is derived from an EMBL/GenBank/DDBJ whole genome shotgun (WGS) entry which is preliminary data.</text>
</comment>
<feature type="region of interest" description="Disordered" evidence="1">
    <location>
        <begin position="1"/>
        <end position="66"/>
    </location>
</feature>
<evidence type="ECO:0000256" key="1">
    <source>
        <dbReference type="SAM" id="MobiDB-lite"/>
    </source>
</evidence>
<proteinExistence type="predicted"/>
<name>A0AAE1NTT4_9EUCA</name>
<dbReference type="AlphaFoldDB" id="A0AAE1NTT4"/>
<feature type="compositionally biased region" description="Low complexity" evidence="1">
    <location>
        <begin position="37"/>
        <end position="53"/>
    </location>
</feature>
<evidence type="ECO:0000313" key="3">
    <source>
        <dbReference type="Proteomes" id="UP001292094"/>
    </source>
</evidence>
<dbReference type="Proteomes" id="UP001292094">
    <property type="component" value="Unassembled WGS sequence"/>
</dbReference>
<accession>A0AAE1NTT4</accession>
<keyword evidence="3" id="KW-1185">Reference proteome</keyword>
<sequence length="117" mass="12862">MEKEGFWSGDGDKVRREEGWRGVASSHHTTQHQSNDISSSITSSPTITVSSCTTPPPPQDEEYHDHHNTGALKAACTVQRGRACGGTHRGRSAGGRCCRRRWREIVSGECDGRSARR</sequence>
<feature type="compositionally biased region" description="Basic and acidic residues" evidence="1">
    <location>
        <begin position="1"/>
        <end position="20"/>
    </location>
</feature>
<feature type="compositionally biased region" description="Polar residues" evidence="1">
    <location>
        <begin position="26"/>
        <end position="36"/>
    </location>
</feature>
<evidence type="ECO:0000313" key="2">
    <source>
        <dbReference type="EMBL" id="KAK4295583.1"/>
    </source>
</evidence>
<protein>
    <submittedName>
        <fullName evidence="2">Uncharacterized protein</fullName>
    </submittedName>
</protein>